<organism evidence="2 3">
    <name type="scientific">Streptomyces glebosus</name>
    <dbReference type="NCBI Taxonomy" id="249580"/>
    <lineage>
        <taxon>Bacteria</taxon>
        <taxon>Bacillati</taxon>
        <taxon>Actinomycetota</taxon>
        <taxon>Actinomycetes</taxon>
        <taxon>Kitasatosporales</taxon>
        <taxon>Streptomycetaceae</taxon>
        <taxon>Streptomyces</taxon>
    </lineage>
</organism>
<sequence length="146" mass="15861">MTAGVTQVTAYQPSGGPFLPGHSTSPTKHFRFRVPGVLITSAGTDPDRLSVTRSPRGVRRQVPTQAALSPERPTATWDRTLAEITRRRLPVRGLRAFPSVKHKRSGWGLASTTAPAPSPPPHRPMRSPSSPHPRPPRPSERDEATA</sequence>
<feature type="region of interest" description="Disordered" evidence="1">
    <location>
        <begin position="95"/>
        <end position="146"/>
    </location>
</feature>
<gene>
    <name evidence="2" type="ORF">Sgleb_12540</name>
</gene>
<keyword evidence="3" id="KW-1185">Reference proteome</keyword>
<feature type="region of interest" description="Disordered" evidence="1">
    <location>
        <begin position="41"/>
        <end position="75"/>
    </location>
</feature>
<dbReference type="Proteomes" id="UP000430079">
    <property type="component" value="Unassembled WGS sequence"/>
</dbReference>
<reference evidence="2 3" key="1">
    <citation type="submission" date="2019-12" db="EMBL/GenBank/DDBJ databases">
        <title>Whole genome shotgun sequence of Streptomyces hygroscopicus subsp. glebosus NBRC 13786.</title>
        <authorList>
            <person name="Ichikawa N."/>
            <person name="Kimura A."/>
            <person name="Kitahashi Y."/>
            <person name="Komaki H."/>
            <person name="Tamura T."/>
        </authorList>
    </citation>
    <scope>NUCLEOTIDE SEQUENCE [LARGE SCALE GENOMIC DNA]</scope>
    <source>
        <strain evidence="2 3">NBRC 13786</strain>
    </source>
</reference>
<dbReference type="AlphaFoldDB" id="A0A640SPF7"/>
<evidence type="ECO:0000313" key="3">
    <source>
        <dbReference type="Proteomes" id="UP000430079"/>
    </source>
</evidence>
<evidence type="ECO:0000256" key="1">
    <source>
        <dbReference type="SAM" id="MobiDB-lite"/>
    </source>
</evidence>
<proteinExistence type="predicted"/>
<dbReference type="EMBL" id="BLIO01000001">
    <property type="protein sequence ID" value="GFE13207.1"/>
    <property type="molecule type" value="Genomic_DNA"/>
</dbReference>
<evidence type="ECO:0000313" key="2">
    <source>
        <dbReference type="EMBL" id="GFE13207.1"/>
    </source>
</evidence>
<feature type="compositionally biased region" description="Basic and acidic residues" evidence="1">
    <location>
        <begin position="137"/>
        <end position="146"/>
    </location>
</feature>
<protein>
    <submittedName>
        <fullName evidence="2">Uncharacterized protein</fullName>
    </submittedName>
</protein>
<comment type="caution">
    <text evidence="2">The sequence shown here is derived from an EMBL/GenBank/DDBJ whole genome shotgun (WGS) entry which is preliminary data.</text>
</comment>
<accession>A0A640SPF7</accession>
<name>A0A640SPF7_9ACTN</name>